<proteinExistence type="predicted"/>
<accession>A0A381PDF6</accession>
<evidence type="ECO:0000313" key="1">
    <source>
        <dbReference type="EMBL" id="SUZ65045.1"/>
    </source>
</evidence>
<sequence>MSSLLVLGVEVVLIRMTVTAVRIRRTVEVDLIQMTIRSSCFPPGCS</sequence>
<gene>
    <name evidence="1" type="ORF">METZ01_LOCUS17899</name>
</gene>
<organism evidence="1">
    <name type="scientific">marine metagenome</name>
    <dbReference type="NCBI Taxonomy" id="408172"/>
    <lineage>
        <taxon>unclassified sequences</taxon>
        <taxon>metagenomes</taxon>
        <taxon>ecological metagenomes</taxon>
    </lineage>
</organism>
<dbReference type="AlphaFoldDB" id="A0A381PDF6"/>
<protein>
    <submittedName>
        <fullName evidence="1">Uncharacterized protein</fullName>
    </submittedName>
</protein>
<reference evidence="1" key="1">
    <citation type="submission" date="2018-05" db="EMBL/GenBank/DDBJ databases">
        <authorList>
            <person name="Lanie J.A."/>
            <person name="Ng W.-L."/>
            <person name="Kazmierczak K.M."/>
            <person name="Andrzejewski T.M."/>
            <person name="Davidsen T.M."/>
            <person name="Wayne K.J."/>
            <person name="Tettelin H."/>
            <person name="Glass J.I."/>
            <person name="Rusch D."/>
            <person name="Podicherti R."/>
            <person name="Tsui H.-C.T."/>
            <person name="Winkler M.E."/>
        </authorList>
    </citation>
    <scope>NUCLEOTIDE SEQUENCE</scope>
</reference>
<name>A0A381PDF6_9ZZZZ</name>
<dbReference type="EMBL" id="UINC01000950">
    <property type="protein sequence ID" value="SUZ65045.1"/>
    <property type="molecule type" value="Genomic_DNA"/>
</dbReference>